<organism evidence="1 2">
    <name type="scientific">Leminorella grimontii</name>
    <dbReference type="NCBI Taxonomy" id="82981"/>
    <lineage>
        <taxon>Bacteria</taxon>
        <taxon>Pseudomonadati</taxon>
        <taxon>Pseudomonadota</taxon>
        <taxon>Gammaproteobacteria</taxon>
        <taxon>Enterobacterales</taxon>
        <taxon>Budviciaceae</taxon>
        <taxon>Leminorella</taxon>
    </lineage>
</organism>
<gene>
    <name evidence="1" type="ORF">SOASR030_24370</name>
</gene>
<comment type="caution">
    <text evidence="1">The sequence shown here is derived from an EMBL/GenBank/DDBJ whole genome shotgun (WGS) entry which is preliminary data.</text>
</comment>
<dbReference type="RefSeq" id="WP_027274639.1">
    <property type="nucleotide sequence ID" value="NZ_BRLH01000005.1"/>
</dbReference>
<evidence type="ECO:0000313" key="2">
    <source>
        <dbReference type="Proteomes" id="UP001058124"/>
    </source>
</evidence>
<dbReference type="AlphaFoldDB" id="A0AAV5N2I7"/>
<proteinExistence type="predicted"/>
<dbReference type="EMBL" id="BRLH01000005">
    <property type="protein sequence ID" value="GKX56325.1"/>
    <property type="molecule type" value="Genomic_DNA"/>
</dbReference>
<evidence type="ECO:0000313" key="1">
    <source>
        <dbReference type="EMBL" id="GKX56325.1"/>
    </source>
</evidence>
<keyword evidence="2" id="KW-1185">Reference proteome</keyword>
<evidence type="ECO:0008006" key="3">
    <source>
        <dbReference type="Google" id="ProtNLM"/>
    </source>
</evidence>
<reference evidence="1" key="1">
    <citation type="submission" date="2022-06" db="EMBL/GenBank/DDBJ databases">
        <title>Draft genome sequences of Leminorella grimontii str. JCM5902.</title>
        <authorList>
            <person name="Wakabayashi Y."/>
            <person name="Kojima K."/>
        </authorList>
    </citation>
    <scope>NUCLEOTIDE SEQUENCE</scope>
    <source>
        <strain evidence="1">JCM 5902</strain>
    </source>
</reference>
<accession>A0AAV5N2I7</accession>
<dbReference type="Proteomes" id="UP001058124">
    <property type="component" value="Unassembled WGS sequence"/>
</dbReference>
<protein>
    <recommendedName>
        <fullName evidence="3">DUF4261 domain-containing protein</fullName>
    </recommendedName>
</protein>
<sequence length="251" mass="28446">MVKTFSNIMPRSVFCALGNWSSAEFSVLKKAIGQAGFEFDETFSGLEHDDRMPNSFEVSADLVHYSFTEEDLRAIESHGGVAYFLAPRVKRREDLEPMMTKSLIFIKRLFNEFGVTALKAESQGIAHGRSRWVALSESCANAPSRSCLYYAFVRRPIGTEYGLHSCGLHLFGLPDVLYSYDATQESAEDASKNIDSIANIVFKTNGNFEDITQEIKASELAKRNSRLIECKFYEEDAFLYNPYGYIYVYDE</sequence>
<name>A0AAV5N2I7_9GAMM</name>